<dbReference type="GO" id="GO:0034080">
    <property type="term" value="P:CENP-A containing chromatin assembly"/>
    <property type="evidence" value="ECO:0007669"/>
    <property type="project" value="TreeGrafter"/>
</dbReference>
<dbReference type="InterPro" id="IPR012485">
    <property type="entry name" value="CENP-I"/>
</dbReference>
<keyword evidence="9" id="KW-1185">Reference proteome</keyword>
<dbReference type="Pfam" id="PF07778">
    <property type="entry name" value="CENP-I"/>
    <property type="match status" value="2"/>
</dbReference>
<evidence type="ECO:0000256" key="5">
    <source>
        <dbReference type="ARBA" id="ARBA00023242"/>
    </source>
</evidence>
<dbReference type="EMBL" id="CAJVPS010010627">
    <property type="protein sequence ID" value="CAG8659270.1"/>
    <property type="molecule type" value="Genomic_DNA"/>
</dbReference>
<feature type="compositionally biased region" description="Basic and acidic residues" evidence="7">
    <location>
        <begin position="1"/>
        <end position="13"/>
    </location>
</feature>
<evidence type="ECO:0000256" key="4">
    <source>
        <dbReference type="ARBA" id="ARBA00022454"/>
    </source>
</evidence>
<proteinExistence type="inferred from homology"/>
<protein>
    <submittedName>
        <fullName evidence="8">7903_t:CDS:1</fullName>
    </submittedName>
</protein>
<comment type="similarity">
    <text evidence="3">Belongs to the CENP-I/CTF3 family.</text>
</comment>
<sequence length="596" mass="69576">LRRTRENEVDKESQNSTSIHQSAFSEKSINEKITLITQHSGNKAKRSEIKIHINELEKLVHWHGLEEEQLSDLLNLVFSAKLDVADTKRIIKLLIPRQKISENLVIKILGKLGHELVIHSIQGLLLRWIILVYPLLEDYSRLQKLYGVIFHFLEYQGLRINLLGRFGNEPNLIGLIRIYKDYYPNYVMVSIPSTRKAIFKCPDSALQLLILQVQRRWNALNDLSIESSLNPPLNVKRRKVNEIIIPKAETSNVTKKSATIKDVINFKQLASKIDKLELPDQLASALDNRMLQHILICNPERITLMRITNWLSQCLLELTYWSDQNIETKSRLTNLLEKLIVMTEFIKELLPIFEDFLKKFIITWDGEQNRDLIFRLLTYIKPQAFNDLYRDFLFHLHRLFSVSSADWKAKLILCYATLLRYWASLIAIKSDSRESLDQTNDSTNHFIFGQLDPDVDYMESIQKFILYCDDISIVALEVENDDITVQHAVLSLYERVISLQIENNWDKLVMPSSSIIYRCFFSSSGMALSRVCEIILHYKLAFDKREKSAIQLGMPRHNRSYVNHFNSFVMDICNCLWRSHPFSKTDKNAKGFQLEK</sequence>
<dbReference type="GO" id="GO:0000939">
    <property type="term" value="C:inner kinetochore"/>
    <property type="evidence" value="ECO:0007669"/>
    <property type="project" value="TreeGrafter"/>
</dbReference>
<dbReference type="AlphaFoldDB" id="A0A9N9E4D4"/>
<keyword evidence="4" id="KW-0158">Chromosome</keyword>
<keyword evidence="5" id="KW-0539">Nucleus</keyword>
<accession>A0A9N9E4D4</accession>
<evidence type="ECO:0000313" key="9">
    <source>
        <dbReference type="Proteomes" id="UP000789508"/>
    </source>
</evidence>
<keyword evidence="6" id="KW-0137">Centromere</keyword>
<dbReference type="PANTHER" id="PTHR48208:SF2">
    <property type="entry name" value="CENTROMERE PROTEIN I"/>
    <property type="match status" value="1"/>
</dbReference>
<dbReference type="OrthoDB" id="6347512at2759"/>
<gene>
    <name evidence="8" type="ORF">ALEPTO_LOCUS10276</name>
</gene>
<reference evidence="8" key="1">
    <citation type="submission" date="2021-06" db="EMBL/GenBank/DDBJ databases">
        <authorList>
            <person name="Kallberg Y."/>
            <person name="Tangrot J."/>
            <person name="Rosling A."/>
        </authorList>
    </citation>
    <scope>NUCLEOTIDE SEQUENCE</scope>
    <source>
        <strain evidence="8">FL130A</strain>
    </source>
</reference>
<evidence type="ECO:0000256" key="7">
    <source>
        <dbReference type="SAM" id="MobiDB-lite"/>
    </source>
</evidence>
<dbReference type="GO" id="GO:0000070">
    <property type="term" value="P:mitotic sister chromatid segregation"/>
    <property type="evidence" value="ECO:0007669"/>
    <property type="project" value="TreeGrafter"/>
</dbReference>
<organism evidence="8 9">
    <name type="scientific">Ambispora leptoticha</name>
    <dbReference type="NCBI Taxonomy" id="144679"/>
    <lineage>
        <taxon>Eukaryota</taxon>
        <taxon>Fungi</taxon>
        <taxon>Fungi incertae sedis</taxon>
        <taxon>Mucoromycota</taxon>
        <taxon>Glomeromycotina</taxon>
        <taxon>Glomeromycetes</taxon>
        <taxon>Archaeosporales</taxon>
        <taxon>Ambisporaceae</taxon>
        <taxon>Ambispora</taxon>
    </lineage>
</organism>
<feature type="region of interest" description="Disordered" evidence="7">
    <location>
        <begin position="1"/>
        <end position="21"/>
    </location>
</feature>
<evidence type="ECO:0000256" key="2">
    <source>
        <dbReference type="ARBA" id="ARBA00004584"/>
    </source>
</evidence>
<name>A0A9N9E4D4_9GLOM</name>
<comment type="subcellular location">
    <subcellularLocation>
        <location evidence="2">Chromosome</location>
        <location evidence="2">Centromere</location>
    </subcellularLocation>
    <subcellularLocation>
        <location evidence="1">Nucleus</location>
    </subcellularLocation>
</comment>
<dbReference type="Proteomes" id="UP000789508">
    <property type="component" value="Unassembled WGS sequence"/>
</dbReference>
<evidence type="ECO:0000256" key="3">
    <source>
        <dbReference type="ARBA" id="ARBA00005470"/>
    </source>
</evidence>
<dbReference type="GO" id="GO:0005634">
    <property type="term" value="C:nucleus"/>
    <property type="evidence" value="ECO:0007669"/>
    <property type="project" value="UniProtKB-SubCell"/>
</dbReference>
<evidence type="ECO:0000256" key="1">
    <source>
        <dbReference type="ARBA" id="ARBA00004123"/>
    </source>
</evidence>
<comment type="caution">
    <text evidence="8">The sequence shown here is derived from an EMBL/GenBank/DDBJ whole genome shotgun (WGS) entry which is preliminary data.</text>
</comment>
<evidence type="ECO:0000256" key="6">
    <source>
        <dbReference type="ARBA" id="ARBA00023328"/>
    </source>
</evidence>
<dbReference type="PANTHER" id="PTHR48208">
    <property type="entry name" value="CENTROMERE PROTEIN I"/>
    <property type="match status" value="1"/>
</dbReference>
<evidence type="ECO:0000313" key="8">
    <source>
        <dbReference type="EMBL" id="CAG8659270.1"/>
    </source>
</evidence>
<feature type="non-terminal residue" evidence="8">
    <location>
        <position position="1"/>
    </location>
</feature>